<evidence type="ECO:0000313" key="1">
    <source>
        <dbReference type="EMBL" id="MDN4600356.1"/>
    </source>
</evidence>
<keyword evidence="2" id="KW-1185">Reference proteome</keyword>
<organism evidence="1 2">
    <name type="scientific">Paenibacillus vandeheii</name>
    <dbReference type="NCBI Taxonomy" id="3035917"/>
    <lineage>
        <taxon>Bacteria</taxon>
        <taxon>Bacillati</taxon>
        <taxon>Bacillota</taxon>
        <taxon>Bacilli</taxon>
        <taxon>Bacillales</taxon>
        <taxon>Paenibacillaceae</taxon>
        <taxon>Paenibacillus</taxon>
    </lineage>
</organism>
<name>A0ABT8J5J4_9BACL</name>
<dbReference type="EMBL" id="JAROCD010000002">
    <property type="protein sequence ID" value="MDN4600356.1"/>
    <property type="molecule type" value="Genomic_DNA"/>
</dbReference>
<accession>A0ABT8J5J4</accession>
<evidence type="ECO:0000313" key="2">
    <source>
        <dbReference type="Proteomes" id="UP001174205"/>
    </source>
</evidence>
<proteinExistence type="predicted"/>
<sequence>MRINQYMRILFNFKNDGVIEGQGSTPDGLDIIPLLQFRVHAIHINEISNLMSENNISDFYKDREYEGVEIYVHN</sequence>
<protein>
    <submittedName>
        <fullName evidence="1">Uncharacterized protein</fullName>
    </submittedName>
</protein>
<comment type="caution">
    <text evidence="1">The sequence shown here is derived from an EMBL/GenBank/DDBJ whole genome shotgun (WGS) entry which is preliminary data.</text>
</comment>
<dbReference type="Proteomes" id="UP001174205">
    <property type="component" value="Unassembled WGS sequence"/>
</dbReference>
<reference evidence="1" key="1">
    <citation type="submission" date="2023-03" db="EMBL/GenBank/DDBJ databases">
        <title>MT1 and MT2 Draft Genomes of Novel Species.</title>
        <authorList>
            <person name="Venkateswaran K."/>
        </authorList>
    </citation>
    <scope>NUCLEOTIDE SEQUENCE</scope>
    <source>
        <strain evidence="1">F6_3S_P_1C</strain>
    </source>
</reference>
<gene>
    <name evidence="1" type="ORF">P5G61_03880</name>
</gene>